<protein>
    <submittedName>
        <fullName evidence="17">Uncharacterized protein</fullName>
    </submittedName>
</protein>
<dbReference type="SUPFAM" id="SSF57716">
    <property type="entry name" value="Glucocorticoid receptor-like (DNA-binding domain)"/>
    <property type="match status" value="1"/>
</dbReference>
<dbReference type="PRINTS" id="PR00047">
    <property type="entry name" value="STROIDFINGER"/>
</dbReference>
<feature type="domain" description="Nuclear receptor" evidence="16">
    <location>
        <begin position="27"/>
        <end position="102"/>
    </location>
</feature>
<sequence length="528" mass="60413">MQRSEKDPFLVLFKSSASSMPPSPTLEEICHICGDRATIKRYGAPACLGCTVFFRRTVVMNMIYKCLRGNNCIISYPHRCVCRSCRFEKCLQVGLRKNAIHIRDRFGPRKKSSRQTAASPEVICLGDNQPSTFLTSWVKLQGEQHNRHLPFFAIHGASVAFRRDNQNVLKYRRRATAQDVNITMKLALEQANEWGDGLEPFKNLEVVTDISLVLNSVHFFILTRKELRRNTVFFIMIAICVCDMLALFSCMLEYLFKDYEARPDVNCFRDNSKQWWIKGMLWYSEGIQKFGRLCAAVLALAMTFLRTFSVMYPMNSLANTMAKLKSAFFITSICIFICGAWYAQFYLSGSLIAGVGTGCYFHSSTRDSAFFTTCEGYITLIINITYLILTIVFIVALKKVKNRRKNLRTDKPDNTLNLVVAMSTSYLIAGFAYSAVFLAMDGPFEMDNAWMWFRIQLLFMLRQLPKGLLAVHSFAHAFICFSMSSQYRETVLRFFQKKKHDVVVEASKTGSRVARTLNSSQDTSKKNF</sequence>
<dbReference type="SUPFAM" id="SSF81321">
    <property type="entry name" value="Family A G protein-coupled receptor-like"/>
    <property type="match status" value="1"/>
</dbReference>
<dbReference type="AlphaFoldDB" id="A0AAE8ZXF7"/>
<dbReference type="Pfam" id="PF00105">
    <property type="entry name" value="zf-C4"/>
    <property type="match status" value="1"/>
</dbReference>
<feature type="transmembrane region" description="Helical" evidence="14">
    <location>
        <begin position="232"/>
        <end position="256"/>
    </location>
</feature>
<evidence type="ECO:0000256" key="14">
    <source>
        <dbReference type="SAM" id="Phobius"/>
    </source>
</evidence>
<evidence type="ECO:0000259" key="15">
    <source>
        <dbReference type="PROSITE" id="PS50262"/>
    </source>
</evidence>
<keyword evidence="11" id="KW-0804">Transcription</keyword>
<name>A0AAE8ZXF7_CAEBR</name>
<dbReference type="PANTHER" id="PTHR47321">
    <property type="entry name" value="SERPENTINE RECEPTOR, CLASS W"/>
    <property type="match status" value="1"/>
</dbReference>
<evidence type="ECO:0000256" key="1">
    <source>
        <dbReference type="ARBA" id="ARBA00004123"/>
    </source>
</evidence>
<feature type="transmembrane region" description="Helical" evidence="14">
    <location>
        <begin position="290"/>
        <end position="312"/>
    </location>
</feature>
<dbReference type="InterPro" id="IPR001628">
    <property type="entry name" value="Znf_hrmn_rcpt"/>
</dbReference>
<dbReference type="InterPro" id="IPR013088">
    <property type="entry name" value="Znf_NHR/GATA"/>
</dbReference>
<evidence type="ECO:0000256" key="6">
    <source>
        <dbReference type="ARBA" id="ARBA00022833"/>
    </source>
</evidence>
<gene>
    <name evidence="17" type="ORF">L3Y34_006702</name>
</gene>
<reference evidence="17 18" key="1">
    <citation type="submission" date="2022-02" db="EMBL/GenBank/DDBJ databases">
        <title>Chromosome-level reference genomes for two strains of Caenorhabditis briggsae: an improved platform for comparative genomics.</title>
        <authorList>
            <person name="Stevens L."/>
            <person name="Andersen E.C."/>
        </authorList>
    </citation>
    <scope>NUCLEOTIDE SEQUENCE [LARGE SCALE GENOMIC DNA]</scope>
    <source>
        <strain evidence="17">QX1410_ONT</strain>
        <tissue evidence="17">Whole-organism</tissue>
    </source>
</reference>
<dbReference type="SMART" id="SM00399">
    <property type="entry name" value="ZnF_C4"/>
    <property type="match status" value="1"/>
</dbReference>
<dbReference type="CDD" id="cd06960">
    <property type="entry name" value="NR_DBD_HNF4A"/>
    <property type="match status" value="1"/>
</dbReference>
<comment type="subcellular location">
    <subcellularLocation>
        <location evidence="2">Membrane</location>
    </subcellularLocation>
    <subcellularLocation>
        <location evidence="1">Nucleus</location>
    </subcellularLocation>
</comment>
<feature type="domain" description="G-protein coupled receptors family 1 profile" evidence="15">
    <location>
        <begin position="214"/>
        <end position="395"/>
    </location>
</feature>
<dbReference type="GO" id="GO:0016020">
    <property type="term" value="C:membrane"/>
    <property type="evidence" value="ECO:0007669"/>
    <property type="project" value="UniProtKB-SubCell"/>
</dbReference>
<dbReference type="Gene3D" id="1.20.1070.10">
    <property type="entry name" value="Rhodopsin 7-helix transmembrane proteins"/>
    <property type="match status" value="1"/>
</dbReference>
<dbReference type="GO" id="GO:0008528">
    <property type="term" value="F:G protein-coupled peptide receptor activity"/>
    <property type="evidence" value="ECO:0007669"/>
    <property type="project" value="InterPro"/>
</dbReference>
<evidence type="ECO:0000259" key="16">
    <source>
        <dbReference type="PROSITE" id="PS51030"/>
    </source>
</evidence>
<keyword evidence="7 14" id="KW-1133">Transmembrane helix</keyword>
<feature type="transmembrane region" description="Helical" evidence="14">
    <location>
        <begin position="377"/>
        <end position="397"/>
    </location>
</feature>
<accession>A0AAE8ZXF7</accession>
<dbReference type="PANTHER" id="PTHR47321:SF1">
    <property type="entry name" value="G-PROTEIN COUPLED RECEPTORS FAMILY 1 PROFILE DOMAIN-CONTAINING PROTEIN-RELATED"/>
    <property type="match status" value="1"/>
</dbReference>
<keyword evidence="3 14" id="KW-0812">Transmembrane</keyword>
<dbReference type="InterPro" id="IPR049636">
    <property type="entry name" value="HNF4-like_DBD"/>
</dbReference>
<evidence type="ECO:0000313" key="17">
    <source>
        <dbReference type="EMBL" id="ULT87110.1"/>
    </source>
</evidence>
<keyword evidence="13" id="KW-0539">Nucleus</keyword>
<dbReference type="InterPro" id="IPR019427">
    <property type="entry name" value="7TM_GPCR_serpentine_rcpt_Srw"/>
</dbReference>
<keyword evidence="12" id="KW-0675">Receptor</keyword>
<feature type="transmembrane region" description="Helical" evidence="14">
    <location>
        <begin position="467"/>
        <end position="487"/>
    </location>
</feature>
<dbReference type="GO" id="GO:0005634">
    <property type="term" value="C:nucleus"/>
    <property type="evidence" value="ECO:0007669"/>
    <property type="project" value="UniProtKB-SubCell"/>
</dbReference>
<organism evidence="17 18">
    <name type="scientific">Caenorhabditis briggsae</name>
    <dbReference type="NCBI Taxonomy" id="6238"/>
    <lineage>
        <taxon>Eukaryota</taxon>
        <taxon>Metazoa</taxon>
        <taxon>Ecdysozoa</taxon>
        <taxon>Nematoda</taxon>
        <taxon>Chromadorea</taxon>
        <taxon>Rhabditida</taxon>
        <taxon>Rhabditina</taxon>
        <taxon>Rhabditomorpha</taxon>
        <taxon>Rhabditoidea</taxon>
        <taxon>Rhabditidae</taxon>
        <taxon>Peloderinae</taxon>
        <taxon>Caenorhabditis</taxon>
    </lineage>
</organism>
<dbReference type="GO" id="GO:0000978">
    <property type="term" value="F:RNA polymerase II cis-regulatory region sequence-specific DNA binding"/>
    <property type="evidence" value="ECO:0007669"/>
    <property type="project" value="InterPro"/>
</dbReference>
<dbReference type="PROSITE" id="PS50262">
    <property type="entry name" value="G_PROTEIN_RECEP_F1_2"/>
    <property type="match status" value="1"/>
</dbReference>
<evidence type="ECO:0000256" key="11">
    <source>
        <dbReference type="ARBA" id="ARBA00023163"/>
    </source>
</evidence>
<keyword evidence="8" id="KW-0805">Transcription regulation</keyword>
<dbReference type="InterPro" id="IPR017452">
    <property type="entry name" value="GPCR_Rhodpsn_7TM"/>
</dbReference>
<dbReference type="Gene3D" id="3.30.50.10">
    <property type="entry name" value="Erythroid Transcription Factor GATA-1, subunit A"/>
    <property type="match status" value="1"/>
</dbReference>
<evidence type="ECO:0000256" key="9">
    <source>
        <dbReference type="ARBA" id="ARBA00023125"/>
    </source>
</evidence>
<feature type="transmembrane region" description="Helical" evidence="14">
    <location>
        <begin position="418"/>
        <end position="440"/>
    </location>
</feature>
<evidence type="ECO:0000256" key="2">
    <source>
        <dbReference type="ARBA" id="ARBA00004370"/>
    </source>
</evidence>
<evidence type="ECO:0000256" key="4">
    <source>
        <dbReference type="ARBA" id="ARBA00022723"/>
    </source>
</evidence>
<evidence type="ECO:0000256" key="10">
    <source>
        <dbReference type="ARBA" id="ARBA00023136"/>
    </source>
</evidence>
<evidence type="ECO:0000313" key="18">
    <source>
        <dbReference type="Proteomes" id="UP000827892"/>
    </source>
</evidence>
<keyword evidence="4" id="KW-0479">Metal-binding</keyword>
<evidence type="ECO:0000256" key="3">
    <source>
        <dbReference type="ARBA" id="ARBA00022692"/>
    </source>
</evidence>
<keyword evidence="6" id="KW-0862">Zinc</keyword>
<dbReference type="Pfam" id="PF10324">
    <property type="entry name" value="7TM_GPCR_Srw"/>
    <property type="match status" value="1"/>
</dbReference>
<dbReference type="GO" id="GO:0008270">
    <property type="term" value="F:zinc ion binding"/>
    <property type="evidence" value="ECO:0007669"/>
    <property type="project" value="UniProtKB-KW"/>
</dbReference>
<evidence type="ECO:0000256" key="12">
    <source>
        <dbReference type="ARBA" id="ARBA00023170"/>
    </source>
</evidence>
<evidence type="ECO:0000256" key="7">
    <source>
        <dbReference type="ARBA" id="ARBA00022989"/>
    </source>
</evidence>
<keyword evidence="5" id="KW-0863">Zinc-finger</keyword>
<evidence type="ECO:0000256" key="5">
    <source>
        <dbReference type="ARBA" id="ARBA00022771"/>
    </source>
</evidence>
<dbReference type="GO" id="GO:0003700">
    <property type="term" value="F:DNA-binding transcription factor activity"/>
    <property type="evidence" value="ECO:0007669"/>
    <property type="project" value="InterPro"/>
</dbReference>
<evidence type="ECO:0000256" key="13">
    <source>
        <dbReference type="ARBA" id="ARBA00023242"/>
    </source>
</evidence>
<evidence type="ECO:0000256" key="8">
    <source>
        <dbReference type="ARBA" id="ARBA00023015"/>
    </source>
</evidence>
<dbReference type="PROSITE" id="PS51030">
    <property type="entry name" value="NUCLEAR_REC_DBD_2"/>
    <property type="match status" value="1"/>
</dbReference>
<dbReference type="Proteomes" id="UP000827892">
    <property type="component" value="Chromosome V"/>
</dbReference>
<keyword evidence="10 14" id="KW-0472">Membrane</keyword>
<keyword evidence="9" id="KW-0238">DNA-binding</keyword>
<proteinExistence type="predicted"/>
<dbReference type="EMBL" id="CP090895">
    <property type="protein sequence ID" value="ULT87110.1"/>
    <property type="molecule type" value="Genomic_DNA"/>
</dbReference>